<keyword evidence="3" id="KW-1185">Reference proteome</keyword>
<comment type="caution">
    <text evidence="2">The sequence shown here is derived from an EMBL/GenBank/DDBJ whole genome shotgun (WGS) entry which is preliminary data.</text>
</comment>
<organism evidence="2 3">
    <name type="scientific">Sulfoacidibacillus thermotolerans</name>
    <name type="common">Acidibacillus sulfuroxidans</name>
    <dbReference type="NCBI Taxonomy" id="1765684"/>
    <lineage>
        <taxon>Bacteria</taxon>
        <taxon>Bacillati</taxon>
        <taxon>Bacillota</taxon>
        <taxon>Bacilli</taxon>
        <taxon>Bacillales</taxon>
        <taxon>Alicyclobacillaceae</taxon>
        <taxon>Sulfoacidibacillus</taxon>
    </lineage>
</organism>
<evidence type="ECO:0000313" key="2">
    <source>
        <dbReference type="EMBL" id="PWI56872.1"/>
    </source>
</evidence>
<feature type="transmembrane region" description="Helical" evidence="1">
    <location>
        <begin position="21"/>
        <end position="40"/>
    </location>
</feature>
<keyword evidence="1" id="KW-0812">Transmembrane</keyword>
<sequence length="166" mass="17882">MNGDQEERAQATNLALLKRLIGVKSVHYGIDLLTAALLLSGQLQPVGMFVVPEGFMLSLSGPLLGGVTMKTTTSGAKFVMAGLEVITAVFLIARVFGTTGVYVSSHRFSIVVAGLPIGSAPPVAALPGVPEQVLHQYEALLMRHFGLMKRRKRDVGNGMLRRKRKR</sequence>
<dbReference type="AlphaFoldDB" id="A0A2U3D6G4"/>
<proteinExistence type="predicted"/>
<reference evidence="2 3" key="1">
    <citation type="submission" date="2016-11" db="EMBL/GenBank/DDBJ databases">
        <title>Comparative genomics of Acidibacillus ferroxidans species.</title>
        <authorList>
            <person name="Oliveira G."/>
            <person name="Nunes G."/>
            <person name="Oliveira R."/>
            <person name="Araujo F."/>
            <person name="Salim A."/>
            <person name="Scholte L."/>
            <person name="Morais D."/>
            <person name="Nancucheo I."/>
            <person name="Johnson D.B."/>
            <person name="Grail B."/>
            <person name="Bittencourt J."/>
            <person name="Valadares R."/>
        </authorList>
    </citation>
    <scope>NUCLEOTIDE SEQUENCE [LARGE SCALE GENOMIC DNA]</scope>
    <source>
        <strain evidence="2 3">Y002</strain>
    </source>
</reference>
<dbReference type="Proteomes" id="UP000245380">
    <property type="component" value="Unassembled WGS sequence"/>
</dbReference>
<protein>
    <submittedName>
        <fullName evidence="2">Uncharacterized protein</fullName>
    </submittedName>
</protein>
<evidence type="ECO:0000313" key="3">
    <source>
        <dbReference type="Proteomes" id="UP000245380"/>
    </source>
</evidence>
<name>A0A2U3D6G4_SULT2</name>
<dbReference type="RefSeq" id="WP_109431369.1">
    <property type="nucleotide sequence ID" value="NZ_MPDK01000024.1"/>
</dbReference>
<evidence type="ECO:0000256" key="1">
    <source>
        <dbReference type="SAM" id="Phobius"/>
    </source>
</evidence>
<feature type="transmembrane region" description="Helical" evidence="1">
    <location>
        <begin position="78"/>
        <end position="97"/>
    </location>
</feature>
<accession>A0A2U3D6G4</accession>
<keyword evidence="1" id="KW-1133">Transmembrane helix</keyword>
<dbReference type="EMBL" id="MPDK01000024">
    <property type="protein sequence ID" value="PWI56872.1"/>
    <property type="molecule type" value="Genomic_DNA"/>
</dbReference>
<dbReference type="OrthoDB" id="2382365at2"/>
<keyword evidence="1" id="KW-0472">Membrane</keyword>
<gene>
    <name evidence="2" type="ORF">BM613_11595</name>
</gene>